<dbReference type="RefSeq" id="WP_183119535.1">
    <property type="nucleotide sequence ID" value="NZ_JABEQF010000006.1"/>
</dbReference>
<gene>
    <name evidence="10" type="primary">nifV</name>
    <name evidence="10" type="ORF">HLH34_10605</name>
</gene>
<evidence type="ECO:0000259" key="9">
    <source>
        <dbReference type="PROSITE" id="PS50991"/>
    </source>
</evidence>
<dbReference type="Pfam" id="PF22617">
    <property type="entry name" value="HCS_D2"/>
    <property type="match status" value="1"/>
</dbReference>
<dbReference type="EC" id="2.3.3.14" evidence="3 8"/>
<dbReference type="GO" id="GO:0004410">
    <property type="term" value="F:homocitrate synthase activity"/>
    <property type="evidence" value="ECO:0007669"/>
    <property type="project" value="UniProtKB-UniRule"/>
</dbReference>
<name>A0A7W4JT51_9PROT</name>
<dbReference type="InterPro" id="IPR000891">
    <property type="entry name" value="PYR_CT"/>
</dbReference>
<dbReference type="InterPro" id="IPR054691">
    <property type="entry name" value="LeuA/HCS_post-cat"/>
</dbReference>
<dbReference type="Gene3D" id="1.10.238.260">
    <property type="match status" value="1"/>
</dbReference>
<keyword evidence="11" id="KW-1185">Reference proteome</keyword>
<dbReference type="PROSITE" id="PS50991">
    <property type="entry name" value="PYR_CT"/>
    <property type="match status" value="1"/>
</dbReference>
<dbReference type="Gene3D" id="3.20.20.70">
    <property type="entry name" value="Aldolase class I"/>
    <property type="match status" value="1"/>
</dbReference>
<dbReference type="PANTHER" id="PTHR42880">
    <property type="entry name" value="HOMOCITRATE SYNTHASE"/>
    <property type="match status" value="1"/>
</dbReference>
<proteinExistence type="inferred from homology"/>
<dbReference type="GO" id="GO:0009399">
    <property type="term" value="P:nitrogen fixation"/>
    <property type="evidence" value="ECO:0007669"/>
    <property type="project" value="UniProtKB-UniRule"/>
</dbReference>
<dbReference type="Proteomes" id="UP000555756">
    <property type="component" value="Unassembled WGS sequence"/>
</dbReference>
<comment type="catalytic activity">
    <reaction evidence="6 8">
        <text>acetyl-CoA + 2-oxoglutarate + H2O = (2R)-homocitrate + CoA + H(+)</text>
        <dbReference type="Rhea" id="RHEA:12929"/>
        <dbReference type="ChEBI" id="CHEBI:15377"/>
        <dbReference type="ChEBI" id="CHEBI:15378"/>
        <dbReference type="ChEBI" id="CHEBI:16810"/>
        <dbReference type="ChEBI" id="CHEBI:57287"/>
        <dbReference type="ChEBI" id="CHEBI:57288"/>
        <dbReference type="ChEBI" id="CHEBI:58884"/>
        <dbReference type="EC" id="2.3.3.14"/>
    </reaction>
</comment>
<dbReference type="PANTHER" id="PTHR42880:SF1">
    <property type="entry name" value="ISOPROPYLMALATE_HOMOCITRATE_CITRAMALATE SYNTHASE FAMILY PROTEIN"/>
    <property type="match status" value="1"/>
</dbReference>
<dbReference type="CDD" id="cd07939">
    <property type="entry name" value="DRE_TIM_NifV"/>
    <property type="match status" value="1"/>
</dbReference>
<reference evidence="10 11" key="1">
    <citation type="submission" date="2020-04" db="EMBL/GenBank/DDBJ databases">
        <title>Description of novel Gluconacetobacter.</title>
        <authorList>
            <person name="Sombolestani A."/>
        </authorList>
    </citation>
    <scope>NUCLEOTIDE SEQUENCE [LARGE SCALE GENOMIC DNA]</scope>
    <source>
        <strain evidence="10 11">LMG 21311</strain>
    </source>
</reference>
<dbReference type="InterPro" id="IPR002034">
    <property type="entry name" value="AIPM/Hcit_synth_CS"/>
</dbReference>
<evidence type="ECO:0000256" key="8">
    <source>
        <dbReference type="RuleBase" id="RU367143"/>
    </source>
</evidence>
<dbReference type="InterPro" id="IPR013477">
    <property type="entry name" value="NifV/FrbC"/>
</dbReference>
<evidence type="ECO:0000256" key="3">
    <source>
        <dbReference type="ARBA" id="ARBA00012974"/>
    </source>
</evidence>
<feature type="domain" description="Pyruvate carboxyltransferase" evidence="9">
    <location>
        <begin position="7"/>
        <end position="258"/>
    </location>
</feature>
<dbReference type="Pfam" id="PF00682">
    <property type="entry name" value="HMGL-like"/>
    <property type="match status" value="1"/>
</dbReference>
<evidence type="ECO:0000256" key="2">
    <source>
        <dbReference type="ARBA" id="ARBA00006154"/>
    </source>
</evidence>
<dbReference type="InterPro" id="IPR013785">
    <property type="entry name" value="Aldolase_TIM"/>
</dbReference>
<keyword evidence="5 7" id="KW-0808">Transferase</keyword>
<dbReference type="AlphaFoldDB" id="A0A7W4JT51"/>
<evidence type="ECO:0000256" key="4">
    <source>
        <dbReference type="ARBA" id="ARBA00020735"/>
    </source>
</evidence>
<evidence type="ECO:0000313" key="11">
    <source>
        <dbReference type="Proteomes" id="UP000555756"/>
    </source>
</evidence>
<evidence type="ECO:0000256" key="7">
    <source>
        <dbReference type="RuleBase" id="RU003523"/>
    </source>
</evidence>
<comment type="function">
    <text evidence="1 8">This protein is a Fe-Mo-cofactor biosynthetic component.</text>
</comment>
<dbReference type="NCBIfam" id="TIGR02660">
    <property type="entry name" value="nifV_homocitr"/>
    <property type="match status" value="1"/>
</dbReference>
<keyword evidence="8" id="KW-0535">Nitrogen fixation</keyword>
<sequence length="395" mass="41822">MSEAARLIVNDTTLRDGEQAPGVAFTVVEKLALARMLDDAGVDEIEAGVPAMGPAEVETIAEIGRIVTRARVIPWCRMTRADVDVALKTGLKTVHLSVSTSPAQIQAKYRTSPGAVVKMAAGVIAYARDRGLDVSVGGEDASRAVPSFLVDLLGAIGNAEAFRFRFADTLGVLDPFATYEAIARLVQAVDLEIEFHGHDDLGLATANTLAAIRAGASGASVTVLGLGERAGNAPLEEVVVGAQRLLRRQTGVRLRSLPGLAHAVAEATGRAIGPDKSIVGEAVFRHESGIHVSGLLRDAATYEDLDPALFGRQREIVFGRHSGRAAMNHALTMLGLEADDGFVADLLNAVRLRALQNKRTVGLDEVGELYASLRPRRIMPRNAGSVSPDITTSCR</sequence>
<evidence type="ECO:0000256" key="5">
    <source>
        <dbReference type="ARBA" id="ARBA00022679"/>
    </source>
</evidence>
<accession>A0A7W4JT51</accession>
<dbReference type="EMBL" id="JABEQF010000006">
    <property type="protein sequence ID" value="MBB2190405.1"/>
    <property type="molecule type" value="Genomic_DNA"/>
</dbReference>
<dbReference type="PROSITE" id="PS00816">
    <property type="entry name" value="AIPM_HOMOCIT_SYNTH_2"/>
    <property type="match status" value="1"/>
</dbReference>
<evidence type="ECO:0000256" key="6">
    <source>
        <dbReference type="ARBA" id="ARBA00048019"/>
    </source>
</evidence>
<comment type="similarity">
    <text evidence="2 7">Belongs to the alpha-IPM synthase/homocitrate synthase family.</text>
</comment>
<dbReference type="PROSITE" id="PS00815">
    <property type="entry name" value="AIPM_HOMOCIT_SYNTH_1"/>
    <property type="match status" value="1"/>
</dbReference>
<protein>
    <recommendedName>
        <fullName evidence="4 8">Homocitrate synthase</fullName>
        <ecNumber evidence="3 8">2.3.3.14</ecNumber>
    </recommendedName>
</protein>
<dbReference type="GO" id="GO:0019752">
    <property type="term" value="P:carboxylic acid metabolic process"/>
    <property type="evidence" value="ECO:0007669"/>
    <property type="project" value="UniProtKB-UniRule"/>
</dbReference>
<keyword evidence="10" id="KW-0012">Acyltransferase</keyword>
<evidence type="ECO:0000313" key="10">
    <source>
        <dbReference type="EMBL" id="MBB2190405.1"/>
    </source>
</evidence>
<evidence type="ECO:0000256" key="1">
    <source>
        <dbReference type="ARBA" id="ARBA00003050"/>
    </source>
</evidence>
<comment type="caution">
    <text evidence="10">The sequence shown here is derived from an EMBL/GenBank/DDBJ whole genome shotgun (WGS) entry which is preliminary data.</text>
</comment>
<dbReference type="SUPFAM" id="SSF51569">
    <property type="entry name" value="Aldolase"/>
    <property type="match status" value="1"/>
</dbReference>
<organism evidence="10 11">
    <name type="scientific">Gluconacetobacter azotocaptans</name>
    <dbReference type="NCBI Taxonomy" id="142834"/>
    <lineage>
        <taxon>Bacteria</taxon>
        <taxon>Pseudomonadati</taxon>
        <taxon>Pseudomonadota</taxon>
        <taxon>Alphaproteobacteria</taxon>
        <taxon>Acetobacterales</taxon>
        <taxon>Acetobacteraceae</taxon>
        <taxon>Gluconacetobacter</taxon>
    </lineage>
</organism>